<dbReference type="PhylomeDB" id="A0A0G4H8N8"/>
<feature type="region of interest" description="Disordered" evidence="1">
    <location>
        <begin position="1"/>
        <end position="166"/>
    </location>
</feature>
<feature type="compositionally biased region" description="Basic residues" evidence="1">
    <location>
        <begin position="91"/>
        <end position="104"/>
    </location>
</feature>
<dbReference type="VEuPathDB" id="CryptoDB:Cvel_25182"/>
<name>A0A0G4H8N8_9ALVE</name>
<feature type="compositionally biased region" description="Basic and acidic residues" evidence="1">
    <location>
        <begin position="116"/>
        <end position="138"/>
    </location>
</feature>
<proteinExistence type="predicted"/>
<gene>
    <name evidence="2" type="ORF">Cvel_25182</name>
</gene>
<dbReference type="AlphaFoldDB" id="A0A0G4H8N8"/>
<reference evidence="2" key="1">
    <citation type="submission" date="2014-11" db="EMBL/GenBank/DDBJ databases">
        <authorList>
            <person name="Otto D Thomas"/>
            <person name="Naeem Raeece"/>
        </authorList>
    </citation>
    <scope>NUCLEOTIDE SEQUENCE</scope>
</reference>
<protein>
    <submittedName>
        <fullName evidence="2">Uncharacterized protein</fullName>
    </submittedName>
</protein>
<evidence type="ECO:0000313" key="2">
    <source>
        <dbReference type="EMBL" id="CEM40262.1"/>
    </source>
</evidence>
<organism evidence="2">
    <name type="scientific">Chromera velia CCMP2878</name>
    <dbReference type="NCBI Taxonomy" id="1169474"/>
    <lineage>
        <taxon>Eukaryota</taxon>
        <taxon>Sar</taxon>
        <taxon>Alveolata</taxon>
        <taxon>Colpodellida</taxon>
        <taxon>Chromeraceae</taxon>
        <taxon>Chromera</taxon>
    </lineage>
</organism>
<sequence length="209" mass="22494">MRRRGASSVRYATRTSESDPDDGDDGKDSPDGAGDPFPDDSPYDPPPEGCSGGDWGGGTDDKGGGDGGGDVPPRSSQALHHGISVGERARLRLSARRRPRRLSVRRILSGDDGDDERGAESSAERGRGNESEPEDRPIEPSAHPEGADRSRSEQGTPIQERRVLGSAALEFSSYDRQPMEAHPVKGAVVQRDNRRKLVALHSKARRSYG</sequence>
<accession>A0A0G4H8N8</accession>
<evidence type="ECO:0000256" key="1">
    <source>
        <dbReference type="SAM" id="MobiDB-lite"/>
    </source>
</evidence>
<dbReference type="EMBL" id="CDMZ01002005">
    <property type="protein sequence ID" value="CEM40262.1"/>
    <property type="molecule type" value="Genomic_DNA"/>
</dbReference>